<evidence type="ECO:0008006" key="14">
    <source>
        <dbReference type="Google" id="ProtNLM"/>
    </source>
</evidence>
<keyword evidence="9" id="KW-0732">Signal</keyword>
<dbReference type="SMART" id="SM00664">
    <property type="entry name" value="DoH"/>
    <property type="match status" value="1"/>
</dbReference>
<evidence type="ECO:0000256" key="3">
    <source>
        <dbReference type="ARBA" id="ARBA00022692"/>
    </source>
</evidence>
<evidence type="ECO:0000256" key="2">
    <source>
        <dbReference type="ARBA" id="ARBA00022448"/>
    </source>
</evidence>
<dbReference type="Gene3D" id="2.60.40.1210">
    <property type="entry name" value="Cellobiose dehydrogenase, cytochrome domain"/>
    <property type="match status" value="1"/>
</dbReference>
<keyword evidence="2" id="KW-0813">Transport</keyword>
<dbReference type="PANTHER" id="PTHR47797">
    <property type="entry name" value="DEHYDROGENASE, PUTATIVE (AFU_ORTHOLOGUE AFUA_8G05805)-RELATED"/>
    <property type="match status" value="1"/>
</dbReference>
<feature type="transmembrane region" description="Helical" evidence="8">
    <location>
        <begin position="348"/>
        <end position="371"/>
    </location>
</feature>
<dbReference type="GeneID" id="89925952"/>
<evidence type="ECO:0000256" key="5">
    <source>
        <dbReference type="ARBA" id="ARBA00022989"/>
    </source>
</evidence>
<keyword evidence="4" id="KW-0249">Electron transport</keyword>
<dbReference type="AlphaFoldDB" id="A0AAV9PGM3"/>
<keyword evidence="3 8" id="KW-0812">Transmembrane</keyword>
<feature type="transmembrane region" description="Helical" evidence="8">
    <location>
        <begin position="313"/>
        <end position="336"/>
    </location>
</feature>
<dbReference type="InterPro" id="IPR005018">
    <property type="entry name" value="DOMON_domain"/>
</dbReference>
<organism evidence="12 13">
    <name type="scientific">Saxophila tyrrhenica</name>
    <dbReference type="NCBI Taxonomy" id="1690608"/>
    <lineage>
        <taxon>Eukaryota</taxon>
        <taxon>Fungi</taxon>
        <taxon>Dikarya</taxon>
        <taxon>Ascomycota</taxon>
        <taxon>Pezizomycotina</taxon>
        <taxon>Dothideomycetes</taxon>
        <taxon>Dothideomycetidae</taxon>
        <taxon>Mycosphaerellales</taxon>
        <taxon>Extremaceae</taxon>
        <taxon>Saxophila</taxon>
    </lineage>
</organism>
<dbReference type="EMBL" id="JAVRRT010000006">
    <property type="protein sequence ID" value="KAK5171462.1"/>
    <property type="molecule type" value="Genomic_DNA"/>
</dbReference>
<feature type="chain" id="PRO_5043664763" description="Cytochrome b561 domain-containing protein" evidence="9">
    <location>
        <begin position="21"/>
        <end position="496"/>
    </location>
</feature>
<dbReference type="Pfam" id="PF16010">
    <property type="entry name" value="CDH-cyt"/>
    <property type="match status" value="1"/>
</dbReference>
<dbReference type="PANTHER" id="PTHR47797:SF1">
    <property type="entry name" value="CYTOCHROME B561 DOMAIN-CONTAINING PROTEIN-RELATED"/>
    <property type="match status" value="1"/>
</dbReference>
<dbReference type="RefSeq" id="XP_064660490.1">
    <property type="nucleotide sequence ID" value="XM_064801860.1"/>
</dbReference>
<evidence type="ECO:0000256" key="8">
    <source>
        <dbReference type="SAM" id="Phobius"/>
    </source>
</evidence>
<evidence type="ECO:0000256" key="7">
    <source>
        <dbReference type="SAM" id="MobiDB-lite"/>
    </source>
</evidence>
<dbReference type="InterPro" id="IPR006593">
    <property type="entry name" value="Cyt_b561/ferric_Rdtase_TM"/>
</dbReference>
<feature type="domain" description="Cytochrome b561" evidence="11">
    <location>
        <begin position="247"/>
        <end position="368"/>
    </location>
</feature>
<feature type="transmembrane region" description="Helical" evidence="8">
    <location>
        <begin position="282"/>
        <end position="301"/>
    </location>
</feature>
<comment type="caution">
    <text evidence="12">The sequence shown here is derived from an EMBL/GenBank/DDBJ whole genome shotgun (WGS) entry which is preliminary data.</text>
</comment>
<reference evidence="12 13" key="1">
    <citation type="submission" date="2023-08" db="EMBL/GenBank/DDBJ databases">
        <title>Black Yeasts Isolated from many extreme environments.</title>
        <authorList>
            <person name="Coleine C."/>
            <person name="Stajich J.E."/>
            <person name="Selbmann L."/>
        </authorList>
    </citation>
    <scope>NUCLEOTIDE SEQUENCE [LARGE SCALE GENOMIC DNA]</scope>
    <source>
        <strain evidence="12 13">CCFEE 5935</strain>
    </source>
</reference>
<proteinExistence type="predicted"/>
<feature type="transmembrane region" description="Helical" evidence="8">
    <location>
        <begin position="249"/>
        <end position="270"/>
    </location>
</feature>
<dbReference type="Pfam" id="PF03188">
    <property type="entry name" value="Cytochrom_B561"/>
    <property type="match status" value="1"/>
</dbReference>
<dbReference type="GO" id="GO:0016020">
    <property type="term" value="C:membrane"/>
    <property type="evidence" value="ECO:0007669"/>
    <property type="project" value="UniProtKB-SubCell"/>
</dbReference>
<comment type="subcellular location">
    <subcellularLocation>
        <location evidence="1">Membrane</location>
    </subcellularLocation>
</comment>
<dbReference type="SUPFAM" id="SSF49344">
    <property type="entry name" value="CBD9-like"/>
    <property type="match status" value="1"/>
</dbReference>
<dbReference type="CDD" id="cd08760">
    <property type="entry name" value="Cyt_b561_FRRS1_like"/>
    <property type="match status" value="1"/>
</dbReference>
<feature type="compositionally biased region" description="Pro residues" evidence="7">
    <location>
        <begin position="440"/>
        <end position="450"/>
    </location>
</feature>
<evidence type="ECO:0000256" key="4">
    <source>
        <dbReference type="ARBA" id="ARBA00022982"/>
    </source>
</evidence>
<feature type="signal peptide" evidence="9">
    <location>
        <begin position="1"/>
        <end position="20"/>
    </location>
</feature>
<evidence type="ECO:0000256" key="1">
    <source>
        <dbReference type="ARBA" id="ARBA00004370"/>
    </source>
</evidence>
<evidence type="ECO:0000313" key="13">
    <source>
        <dbReference type="Proteomes" id="UP001337655"/>
    </source>
</evidence>
<keyword evidence="6 8" id="KW-0472">Membrane</keyword>
<dbReference type="SMART" id="SM00665">
    <property type="entry name" value="B561"/>
    <property type="match status" value="1"/>
</dbReference>
<feature type="transmembrane region" description="Helical" evidence="8">
    <location>
        <begin position="377"/>
        <end position="401"/>
    </location>
</feature>
<name>A0AAV9PGM3_9PEZI</name>
<dbReference type="Proteomes" id="UP001337655">
    <property type="component" value="Unassembled WGS sequence"/>
</dbReference>
<evidence type="ECO:0000313" key="12">
    <source>
        <dbReference type="EMBL" id="KAK5171462.1"/>
    </source>
</evidence>
<gene>
    <name evidence="12" type="ORF">LTR77_004607</name>
</gene>
<accession>A0AAV9PGM3</accession>
<keyword evidence="13" id="KW-1185">Reference proteome</keyword>
<evidence type="ECO:0000256" key="6">
    <source>
        <dbReference type="ARBA" id="ARBA00023136"/>
    </source>
</evidence>
<dbReference type="CDD" id="cd09630">
    <property type="entry name" value="CDH_like_cytochrome"/>
    <property type="match status" value="1"/>
</dbReference>
<evidence type="ECO:0000259" key="11">
    <source>
        <dbReference type="SMART" id="SM00665"/>
    </source>
</evidence>
<dbReference type="InterPro" id="IPR015920">
    <property type="entry name" value="Cellobiose_DH-like_cyt"/>
</dbReference>
<evidence type="ECO:0000259" key="10">
    <source>
        <dbReference type="SMART" id="SM00664"/>
    </source>
</evidence>
<feature type="domain" description="DOMON" evidence="10">
    <location>
        <begin position="68"/>
        <end position="169"/>
    </location>
</feature>
<sequence>MRFAGATILALPLWIAGIEANYGIDYDAKASYFNFQVNGNSLYVFALNVVADTGDIYFHMSGPVLHTWLGIGFGSSMKDAFMIVAYPSDNGLDTTISTRLGSGHTEPVWTSGYEIQGVFNDTYAPNANKVTDDGTGVIIAHSVCRNCTKWPTGSLDLENIQQPMIFALGPQKQFRSDSVEASIPRHALYGQFTTDMTKATNYSGWYGRVPAPNVPDFVFPPDDTAFATFGTAPPYNVDTMNNPMPTAHAVLMCFAFVILFPAGALVMQFLKKTLWHAAIQSIGFVAVLGGFGVAINVARQYNKSKNYSSGHQVLGLIVLAGLFIQLGLGLVHHSIYVRTKKPTPIGRIHFFLGPSIMLLGLINGGVGFNFAHNHRMTIPYAIVVVAIILVCAGVGGCVALCRNRRKYKPEREPYPHPNFGQQPGYTDYELPRQPTFGEQPPEPYEPPTPYSPIGHFEIESPYTPSSAYTPVTPKTWRKEDITNWPQWPHHKEDEWR</sequence>
<keyword evidence="5 8" id="KW-1133">Transmembrane helix</keyword>
<evidence type="ECO:0000256" key="9">
    <source>
        <dbReference type="SAM" id="SignalP"/>
    </source>
</evidence>
<feature type="region of interest" description="Disordered" evidence="7">
    <location>
        <begin position="411"/>
        <end position="450"/>
    </location>
</feature>
<dbReference type="Gene3D" id="1.20.120.1770">
    <property type="match status" value="1"/>
</dbReference>
<protein>
    <recommendedName>
        <fullName evidence="14">Cytochrome b561 domain-containing protein</fullName>
    </recommendedName>
</protein>